<name>A0AAE7WM40_9CAUD</name>
<evidence type="ECO:0000313" key="3">
    <source>
        <dbReference type="Proteomes" id="UP000827904"/>
    </source>
</evidence>
<protein>
    <submittedName>
        <fullName evidence="2">Uncharacterized protein</fullName>
    </submittedName>
</protein>
<organism evidence="2 3">
    <name type="scientific">Stenotrophomonas phage Piffle</name>
    <dbReference type="NCBI Taxonomy" id="2859656"/>
    <lineage>
        <taxon>Viruses</taxon>
        <taxon>Duplodnaviria</taxon>
        <taxon>Heunggongvirae</taxon>
        <taxon>Uroviricota</taxon>
        <taxon>Caudoviricetes</taxon>
        <taxon>Schitoviridae</taxon>
        <taxon>Pokkenvirus</taxon>
        <taxon>Pokkenvirus piffle</taxon>
    </lineage>
</organism>
<evidence type="ECO:0000313" key="2">
    <source>
        <dbReference type="EMBL" id="QYW01950.1"/>
    </source>
</evidence>
<proteinExistence type="predicted"/>
<reference evidence="2 3" key="1">
    <citation type="submission" date="2021-06" db="EMBL/GenBank/DDBJ databases">
        <title>Complete genome sequence of Stenotrophomonas maltophilia phage Piffle.</title>
        <authorList>
            <person name="Kirchhoff M."/>
            <person name="Ortega C."/>
            <person name="Clark J."/>
            <person name="Liu M."/>
            <person name="Burrowes B."/>
        </authorList>
    </citation>
    <scope>NUCLEOTIDE SEQUENCE [LARGE SCALE GENOMIC DNA]</scope>
</reference>
<dbReference type="Proteomes" id="UP000827904">
    <property type="component" value="Segment"/>
</dbReference>
<evidence type="ECO:0000256" key="1">
    <source>
        <dbReference type="SAM" id="MobiDB-lite"/>
    </source>
</evidence>
<gene>
    <name evidence="2" type="ORF">CPT_Piffle_096</name>
</gene>
<keyword evidence="3" id="KW-1185">Reference proteome</keyword>
<dbReference type="EMBL" id="MZ326857">
    <property type="protein sequence ID" value="QYW01950.1"/>
    <property type="molecule type" value="Genomic_DNA"/>
</dbReference>
<feature type="region of interest" description="Disordered" evidence="1">
    <location>
        <begin position="97"/>
        <end position="134"/>
    </location>
</feature>
<accession>A0AAE7WM40</accession>
<sequence>MSKKLARINWIRLYQHKLIGWIEKTPAPDQDGGSVWSGSCLCHWITSDSPGPESRLCCTNAVLLEGGTPEAPAPVVIVPTPGRVDWKPRRFRMVVQEQARSECDGQRSVQGKSRTSEDELEEVFEPDSPFLGSP</sequence>